<dbReference type="Proteomes" id="UP000267251">
    <property type="component" value="Unassembled WGS sequence"/>
</dbReference>
<reference evidence="16" key="1">
    <citation type="journal article" date="2018" name="Nat. Microbiol.">
        <title>Leveraging single-cell genomics to expand the fungal tree of life.</title>
        <authorList>
            <person name="Ahrendt S.R."/>
            <person name="Quandt C.A."/>
            <person name="Ciobanu D."/>
            <person name="Clum A."/>
            <person name="Salamov A."/>
            <person name="Andreopoulos B."/>
            <person name="Cheng J.F."/>
            <person name="Woyke T."/>
            <person name="Pelin A."/>
            <person name="Henrissat B."/>
            <person name="Reynolds N.K."/>
            <person name="Benny G.L."/>
            <person name="Smith M.E."/>
            <person name="James T.Y."/>
            <person name="Grigoriev I.V."/>
        </authorList>
    </citation>
    <scope>NUCLEOTIDE SEQUENCE [LARGE SCALE GENOMIC DNA]</scope>
</reference>
<feature type="transmembrane region" description="Helical" evidence="13">
    <location>
        <begin position="242"/>
        <end position="260"/>
    </location>
</feature>
<keyword evidence="5 13" id="KW-0812">Transmembrane</keyword>
<gene>
    <name evidence="15" type="ORF">BJ684DRAFT_20283</name>
</gene>
<evidence type="ECO:0000256" key="3">
    <source>
        <dbReference type="ARBA" id="ARBA00012483"/>
    </source>
</evidence>
<evidence type="ECO:0000313" key="15">
    <source>
        <dbReference type="EMBL" id="RKP13210.1"/>
    </source>
</evidence>
<dbReference type="GO" id="GO:0008270">
    <property type="term" value="F:zinc ion binding"/>
    <property type="evidence" value="ECO:0007669"/>
    <property type="project" value="UniProtKB-KW"/>
</dbReference>
<dbReference type="PROSITE" id="PS50089">
    <property type="entry name" value="ZF_RING_2"/>
    <property type="match status" value="1"/>
</dbReference>
<evidence type="ECO:0000259" key="14">
    <source>
        <dbReference type="PROSITE" id="PS50089"/>
    </source>
</evidence>
<evidence type="ECO:0000256" key="7">
    <source>
        <dbReference type="ARBA" id="ARBA00022771"/>
    </source>
</evidence>
<keyword evidence="6" id="KW-0479">Metal-binding</keyword>
<dbReference type="EC" id="2.3.2.27" evidence="3"/>
<dbReference type="InterPro" id="IPR013083">
    <property type="entry name" value="Znf_RING/FYVE/PHD"/>
</dbReference>
<dbReference type="Pfam" id="PF13920">
    <property type="entry name" value="zf-C3HC4_3"/>
    <property type="match status" value="1"/>
</dbReference>
<dbReference type="GO" id="GO:0016567">
    <property type="term" value="P:protein ubiquitination"/>
    <property type="evidence" value="ECO:0007669"/>
    <property type="project" value="InterPro"/>
</dbReference>
<accession>A0A4P9Y5W7</accession>
<comment type="subcellular location">
    <subcellularLocation>
        <location evidence="2">Membrane</location>
        <topology evidence="2">Multi-pass membrane protein</topology>
    </subcellularLocation>
</comment>
<evidence type="ECO:0000256" key="12">
    <source>
        <dbReference type="PROSITE-ProRule" id="PRU00175"/>
    </source>
</evidence>
<keyword evidence="4" id="KW-0808">Transferase</keyword>
<keyword evidence="16" id="KW-1185">Reference proteome</keyword>
<dbReference type="InterPro" id="IPR022170">
    <property type="entry name" value="MUL1-like"/>
</dbReference>
<protein>
    <recommendedName>
        <fullName evidence="3">RING-type E3 ubiquitin transferase</fullName>
        <ecNumber evidence="3">2.3.2.27</ecNumber>
    </recommendedName>
</protein>
<sequence>MEVAISGTAFLSLYWIHHLQTRYGNRLASATPYDPASPRPAGSLVYITGEVAPVVPGRTLTCGTPSIPCVLYLSETKQHISKMFRRFYGGYTWKETTESIGKIFRSLPFFINDPETQRPIVRIGQLSTPPVDLGLLTVSESYAPASSTAYIGGGRNLLGTSTLEKGLPSGTTVTAIGELVSHVGAKEMATTTTATAAATTTTAASSSLPELRIEQSPSAWPGVLTRESFGQLIKRKKQEARYVRYLVLLSLGVFLGLAAWRGYRMWRGRKVVAARRRRRSLHHCAGCGEGDRSIRCVPCGHRCLCEACALETPNECPACGAKVDFFSA</sequence>
<evidence type="ECO:0000256" key="1">
    <source>
        <dbReference type="ARBA" id="ARBA00000900"/>
    </source>
</evidence>
<dbReference type="Gene3D" id="3.30.40.10">
    <property type="entry name" value="Zinc/RING finger domain, C3HC4 (zinc finger)"/>
    <property type="match status" value="1"/>
</dbReference>
<dbReference type="OrthoDB" id="66726at2759"/>
<evidence type="ECO:0000256" key="2">
    <source>
        <dbReference type="ARBA" id="ARBA00004141"/>
    </source>
</evidence>
<comment type="catalytic activity">
    <reaction evidence="1">
        <text>S-ubiquitinyl-[E2 ubiquitin-conjugating enzyme]-L-cysteine + [acceptor protein]-L-lysine = [E2 ubiquitin-conjugating enzyme]-L-cysteine + N(6)-ubiquitinyl-[acceptor protein]-L-lysine.</text>
        <dbReference type="EC" id="2.3.2.27"/>
    </reaction>
</comment>
<keyword evidence="9" id="KW-0862">Zinc</keyword>
<dbReference type="InterPro" id="IPR001841">
    <property type="entry name" value="Znf_RING"/>
</dbReference>
<dbReference type="GO" id="GO:0061630">
    <property type="term" value="F:ubiquitin protein ligase activity"/>
    <property type="evidence" value="ECO:0007669"/>
    <property type="project" value="UniProtKB-EC"/>
</dbReference>
<name>A0A4P9Y5W7_9FUNG</name>
<evidence type="ECO:0000256" key="4">
    <source>
        <dbReference type="ARBA" id="ARBA00022679"/>
    </source>
</evidence>
<proteinExistence type="predicted"/>
<evidence type="ECO:0000256" key="13">
    <source>
        <dbReference type="SAM" id="Phobius"/>
    </source>
</evidence>
<evidence type="ECO:0000256" key="8">
    <source>
        <dbReference type="ARBA" id="ARBA00022786"/>
    </source>
</evidence>
<organism evidence="15 16">
    <name type="scientific">Piptocephalis cylindrospora</name>
    <dbReference type="NCBI Taxonomy" id="1907219"/>
    <lineage>
        <taxon>Eukaryota</taxon>
        <taxon>Fungi</taxon>
        <taxon>Fungi incertae sedis</taxon>
        <taxon>Zoopagomycota</taxon>
        <taxon>Zoopagomycotina</taxon>
        <taxon>Zoopagomycetes</taxon>
        <taxon>Zoopagales</taxon>
        <taxon>Piptocephalidaceae</taxon>
        <taxon>Piptocephalis</taxon>
    </lineage>
</organism>
<dbReference type="EMBL" id="KZ988081">
    <property type="protein sequence ID" value="RKP13210.1"/>
    <property type="molecule type" value="Genomic_DNA"/>
</dbReference>
<dbReference type="Pfam" id="PF12483">
    <property type="entry name" value="GIDE"/>
    <property type="match status" value="1"/>
</dbReference>
<keyword evidence="8" id="KW-0833">Ubl conjugation pathway</keyword>
<evidence type="ECO:0000256" key="5">
    <source>
        <dbReference type="ARBA" id="ARBA00022692"/>
    </source>
</evidence>
<keyword evidence="10 13" id="KW-1133">Transmembrane helix</keyword>
<evidence type="ECO:0000256" key="10">
    <source>
        <dbReference type="ARBA" id="ARBA00022989"/>
    </source>
</evidence>
<evidence type="ECO:0000313" key="16">
    <source>
        <dbReference type="Proteomes" id="UP000267251"/>
    </source>
</evidence>
<keyword evidence="7 12" id="KW-0863">Zinc-finger</keyword>
<feature type="domain" description="RING-type" evidence="14">
    <location>
        <begin position="284"/>
        <end position="319"/>
    </location>
</feature>
<evidence type="ECO:0000256" key="6">
    <source>
        <dbReference type="ARBA" id="ARBA00022723"/>
    </source>
</evidence>
<evidence type="ECO:0000256" key="9">
    <source>
        <dbReference type="ARBA" id="ARBA00022833"/>
    </source>
</evidence>
<dbReference type="GO" id="GO:0016020">
    <property type="term" value="C:membrane"/>
    <property type="evidence" value="ECO:0007669"/>
    <property type="project" value="UniProtKB-SubCell"/>
</dbReference>
<evidence type="ECO:0000256" key="11">
    <source>
        <dbReference type="ARBA" id="ARBA00023136"/>
    </source>
</evidence>
<dbReference type="AlphaFoldDB" id="A0A4P9Y5W7"/>
<keyword evidence="11 13" id="KW-0472">Membrane</keyword>